<evidence type="ECO:0000313" key="4">
    <source>
        <dbReference type="EMBL" id="OCF37373.1"/>
    </source>
</evidence>
<keyword evidence="2" id="KW-0472">Membrane</keyword>
<feature type="transmembrane region" description="Helical" evidence="2">
    <location>
        <begin position="135"/>
        <end position="159"/>
    </location>
</feature>
<dbReference type="InterPro" id="IPR022703">
    <property type="entry name" value="DUF3533"/>
</dbReference>
<dbReference type="Proteomes" id="UP000092666">
    <property type="component" value="Unassembled WGS sequence"/>
</dbReference>
<dbReference type="STRING" id="1296120.A0A1B9H271"/>
<feature type="transmembrane region" description="Helical" evidence="2">
    <location>
        <begin position="373"/>
        <end position="394"/>
    </location>
</feature>
<keyword evidence="5" id="KW-1185">Reference proteome</keyword>
<feature type="transmembrane region" description="Helical" evidence="2">
    <location>
        <begin position="333"/>
        <end position="352"/>
    </location>
</feature>
<protein>
    <submittedName>
        <fullName evidence="4">Endoplasmic reticulum protein</fullName>
    </submittedName>
</protein>
<gene>
    <name evidence="4" type="ORF">I316_00494</name>
</gene>
<proteinExistence type="predicted"/>
<organism evidence="4 5">
    <name type="scientific">Kwoniella heveanensis BCC8398</name>
    <dbReference type="NCBI Taxonomy" id="1296120"/>
    <lineage>
        <taxon>Eukaryota</taxon>
        <taxon>Fungi</taxon>
        <taxon>Dikarya</taxon>
        <taxon>Basidiomycota</taxon>
        <taxon>Agaricomycotina</taxon>
        <taxon>Tremellomycetes</taxon>
        <taxon>Tremellales</taxon>
        <taxon>Cryptococcaceae</taxon>
        <taxon>Kwoniella</taxon>
    </lineage>
</organism>
<name>A0A1B9H271_9TREE</name>
<keyword evidence="2" id="KW-1133">Transmembrane helix</keyword>
<dbReference type="AlphaFoldDB" id="A0A1B9H271"/>
<evidence type="ECO:0000313" key="5">
    <source>
        <dbReference type="Proteomes" id="UP000092666"/>
    </source>
</evidence>
<dbReference type="PANTHER" id="PTHR34814:SF1">
    <property type="entry name" value="NITROSOGUANIDINE RESISTANCE PROTEIN SNG1"/>
    <property type="match status" value="1"/>
</dbReference>
<feature type="transmembrane region" description="Helical" evidence="2">
    <location>
        <begin position="441"/>
        <end position="459"/>
    </location>
</feature>
<keyword evidence="2" id="KW-0812">Transmembrane</keyword>
<reference evidence="4 5" key="1">
    <citation type="submission" date="2013-07" db="EMBL/GenBank/DDBJ databases">
        <title>The Genome Sequence of Cryptococcus heveanensis BCC8398.</title>
        <authorList>
            <consortium name="The Broad Institute Genome Sequencing Platform"/>
            <person name="Cuomo C."/>
            <person name="Litvintseva A."/>
            <person name="Chen Y."/>
            <person name="Heitman J."/>
            <person name="Sun S."/>
            <person name="Springer D."/>
            <person name="Dromer F."/>
            <person name="Young S.K."/>
            <person name="Zeng Q."/>
            <person name="Gargeya S."/>
            <person name="Fitzgerald M."/>
            <person name="Abouelleil A."/>
            <person name="Alvarado L."/>
            <person name="Berlin A.M."/>
            <person name="Chapman S.B."/>
            <person name="Dewar J."/>
            <person name="Goldberg J."/>
            <person name="Griggs A."/>
            <person name="Gujja S."/>
            <person name="Hansen M."/>
            <person name="Howarth C."/>
            <person name="Imamovic A."/>
            <person name="Larimer J."/>
            <person name="McCowan C."/>
            <person name="Murphy C."/>
            <person name="Pearson M."/>
            <person name="Priest M."/>
            <person name="Roberts A."/>
            <person name="Saif S."/>
            <person name="Shea T."/>
            <person name="Sykes S."/>
            <person name="Wortman J."/>
            <person name="Nusbaum C."/>
            <person name="Birren B."/>
        </authorList>
    </citation>
    <scope>NUCLEOTIDE SEQUENCE [LARGE SCALE GENOMIC DNA]</scope>
    <source>
        <strain evidence="4 5">BCC8398</strain>
    </source>
</reference>
<dbReference type="InterPro" id="IPR053001">
    <property type="entry name" value="MNNG_permease-like"/>
</dbReference>
<evidence type="ECO:0000256" key="1">
    <source>
        <dbReference type="SAM" id="MobiDB-lite"/>
    </source>
</evidence>
<feature type="domain" description="DUF3533" evidence="3">
    <location>
        <begin position="144"/>
        <end position="509"/>
    </location>
</feature>
<dbReference type="OrthoDB" id="2140105at2759"/>
<dbReference type="Gene3D" id="3.40.1710.10">
    <property type="entry name" value="abc type-2 transporter like domain"/>
    <property type="match status" value="1"/>
</dbReference>
<feature type="region of interest" description="Disordered" evidence="1">
    <location>
        <begin position="1"/>
        <end position="76"/>
    </location>
</feature>
<dbReference type="EMBL" id="KV700122">
    <property type="protein sequence ID" value="OCF37373.1"/>
    <property type="molecule type" value="Genomic_DNA"/>
</dbReference>
<evidence type="ECO:0000256" key="2">
    <source>
        <dbReference type="SAM" id="Phobius"/>
    </source>
</evidence>
<feature type="compositionally biased region" description="Polar residues" evidence="1">
    <location>
        <begin position="1"/>
        <end position="31"/>
    </location>
</feature>
<feature type="transmembrane region" description="Helical" evidence="2">
    <location>
        <begin position="406"/>
        <end position="429"/>
    </location>
</feature>
<feature type="compositionally biased region" description="Polar residues" evidence="1">
    <location>
        <begin position="57"/>
        <end position="75"/>
    </location>
</feature>
<accession>A0A1B9H271</accession>
<dbReference type="PANTHER" id="PTHR34814">
    <property type="entry name" value="NITROSOGUANIDINE RESISTANCE PROTEIN SNG1"/>
    <property type="match status" value="1"/>
</dbReference>
<sequence>MSRPSSTASSNTLNHPHNQPSNTDTNTTNMSGVAAKPNPGPTAPEDQPYRHPDPSIAKSSPDSVSKSEGFQNGQPLQVFESRDAANKKMPEAQVANNLGPAKGVAASTLPKGEKKKMEKFKYGFFSPEMKMFRNLAFKILGGTVVITIIVMWLCLPLYWGSLWKANKYTDKLTVRVIDRDGSQIGQSVSQALLQQTTLRYFSTSPSELPDELAIEKDVVNEGVWATIVINAGATDNLNTARQNGVATYNGSSAIGVYYAQARLETATNSYLMPYIQAHLGAILGQLNARSVTSYLQANGNNATAIGLLAQAPTTVSQPVWYTIHNLRPYDQPVATAITLVGLIYMLIFAFVITMSNNAVREIIAPFMTTGRYIIYRLVAPMCLYAIISFFFAMVNLPFKIHFGAHFTYAGGFFLWWFTLFLGMSALGLSTEFMITILGPRFVSFFLFPLIISNVSVVSLPHELQPWIFRYGVAMPFYNCSRVIRTIIFDTKNDIGRNLGILIAWIVVSFITISVATWLFRRKSVIQHNKEVGENEMDSVEKVQENA</sequence>
<reference evidence="5" key="2">
    <citation type="submission" date="2013-12" db="EMBL/GenBank/DDBJ databases">
        <title>Evolution of pathogenesis and genome organization in the Tremellales.</title>
        <authorList>
            <person name="Cuomo C."/>
            <person name="Litvintseva A."/>
            <person name="Heitman J."/>
            <person name="Chen Y."/>
            <person name="Sun S."/>
            <person name="Springer D."/>
            <person name="Dromer F."/>
            <person name="Young S."/>
            <person name="Zeng Q."/>
            <person name="Chapman S."/>
            <person name="Gujja S."/>
            <person name="Saif S."/>
            <person name="Birren B."/>
        </authorList>
    </citation>
    <scope>NUCLEOTIDE SEQUENCE [LARGE SCALE GENOMIC DNA]</scope>
    <source>
        <strain evidence="5">BCC8398</strain>
    </source>
</reference>
<dbReference type="Pfam" id="PF12051">
    <property type="entry name" value="DUF3533"/>
    <property type="match status" value="1"/>
</dbReference>
<dbReference type="GO" id="GO:0016020">
    <property type="term" value="C:membrane"/>
    <property type="evidence" value="ECO:0007669"/>
    <property type="project" value="TreeGrafter"/>
</dbReference>
<evidence type="ECO:0000259" key="3">
    <source>
        <dbReference type="Pfam" id="PF12051"/>
    </source>
</evidence>
<feature type="transmembrane region" description="Helical" evidence="2">
    <location>
        <begin position="498"/>
        <end position="519"/>
    </location>
</feature>